<organism evidence="1 2">
    <name type="scientific">Roridomyces roridus</name>
    <dbReference type="NCBI Taxonomy" id="1738132"/>
    <lineage>
        <taxon>Eukaryota</taxon>
        <taxon>Fungi</taxon>
        <taxon>Dikarya</taxon>
        <taxon>Basidiomycota</taxon>
        <taxon>Agaricomycotina</taxon>
        <taxon>Agaricomycetes</taxon>
        <taxon>Agaricomycetidae</taxon>
        <taxon>Agaricales</taxon>
        <taxon>Marasmiineae</taxon>
        <taxon>Mycenaceae</taxon>
        <taxon>Roridomyces</taxon>
    </lineage>
</organism>
<gene>
    <name evidence="1" type="ORF">FB45DRAFT_62976</name>
</gene>
<evidence type="ECO:0000313" key="1">
    <source>
        <dbReference type="EMBL" id="KAJ7604209.1"/>
    </source>
</evidence>
<dbReference type="AlphaFoldDB" id="A0AAD7AYG8"/>
<keyword evidence="2" id="KW-1185">Reference proteome</keyword>
<evidence type="ECO:0008006" key="3">
    <source>
        <dbReference type="Google" id="ProtNLM"/>
    </source>
</evidence>
<protein>
    <recommendedName>
        <fullName evidence="3">F-box domain-containing protein</fullName>
    </recommendedName>
</protein>
<dbReference type="Proteomes" id="UP001221142">
    <property type="component" value="Unassembled WGS sequence"/>
</dbReference>
<comment type="caution">
    <text evidence="1">The sequence shown here is derived from an EMBL/GenBank/DDBJ whole genome shotgun (WGS) entry which is preliminary data.</text>
</comment>
<dbReference type="SUPFAM" id="SSF52058">
    <property type="entry name" value="L domain-like"/>
    <property type="match status" value="1"/>
</dbReference>
<evidence type="ECO:0000313" key="2">
    <source>
        <dbReference type="Proteomes" id="UP001221142"/>
    </source>
</evidence>
<dbReference type="EMBL" id="JARKIF010000113">
    <property type="protein sequence ID" value="KAJ7604209.1"/>
    <property type="molecule type" value="Genomic_DNA"/>
</dbReference>
<name>A0AAD7AYG8_9AGAR</name>
<dbReference type="Gene3D" id="3.80.10.10">
    <property type="entry name" value="Ribonuclease Inhibitor"/>
    <property type="match status" value="1"/>
</dbReference>
<accession>A0AAD7AYG8</accession>
<reference evidence="1" key="1">
    <citation type="submission" date="2023-03" db="EMBL/GenBank/DDBJ databases">
        <title>Massive genome expansion in bonnet fungi (Mycena s.s.) driven by repeated elements and novel gene families across ecological guilds.</title>
        <authorList>
            <consortium name="Lawrence Berkeley National Laboratory"/>
            <person name="Harder C.B."/>
            <person name="Miyauchi S."/>
            <person name="Viragh M."/>
            <person name="Kuo A."/>
            <person name="Thoen E."/>
            <person name="Andreopoulos B."/>
            <person name="Lu D."/>
            <person name="Skrede I."/>
            <person name="Drula E."/>
            <person name="Henrissat B."/>
            <person name="Morin E."/>
            <person name="Kohler A."/>
            <person name="Barry K."/>
            <person name="LaButti K."/>
            <person name="Morin E."/>
            <person name="Salamov A."/>
            <person name="Lipzen A."/>
            <person name="Mereny Z."/>
            <person name="Hegedus B."/>
            <person name="Baldrian P."/>
            <person name="Stursova M."/>
            <person name="Weitz H."/>
            <person name="Taylor A."/>
            <person name="Grigoriev I.V."/>
            <person name="Nagy L.G."/>
            <person name="Martin F."/>
            <person name="Kauserud H."/>
        </authorList>
    </citation>
    <scope>NUCLEOTIDE SEQUENCE</scope>
    <source>
        <strain evidence="1">9284</strain>
    </source>
</reference>
<proteinExistence type="predicted"/>
<sequence length="397" mass="45794">MDSKAIRLADRARVAQLAAEISRLQAELDPHQKRLDDYTYPVLSIPTEIVSEILIQCLPPYPECPPLKGPSSPMCLTQICRQWREIALTTPKLWRAIPLRLKAIRREEDIVPLWLQRSGIQPLSIQMESGDFEGAWLSAATLRALRECQNRWEHVNLALADSELGRIEGPMPLLRSLSLKMYNFARTERPVSTAVDFPRLRTFTVDRLIYVGDWAPWSQLACLTLQRVAPSQYLSHLQTAVNLVHLTILDCTETGLTHVHDPLPNTIELPHLETLVLVDSDEQATFPHSFRIFKLPSLRTVQLPAPWLGQWPVDEFTSFMTKCGCIGNLQKLVLAGKRTGWAMKEPEFRGSFPELPEITFCGIYDRRHEERFDLRRWPQLEGPFVRSNSEWWYRLRR</sequence>
<dbReference type="InterPro" id="IPR032675">
    <property type="entry name" value="LRR_dom_sf"/>
</dbReference>